<accession>A0AAF1BT33</accession>
<protein>
    <recommendedName>
        <fullName evidence="3">Phosphoribosyl-ATP diphosphatase</fullName>
    </recommendedName>
</protein>
<name>A0AAF1BT33_9CORY</name>
<evidence type="ECO:0000313" key="1">
    <source>
        <dbReference type="EMBL" id="WOT03408.1"/>
    </source>
</evidence>
<dbReference type="KEGG" id="cpyr:CYJ47_06550"/>
<sequence length="126" mass="14136">MLEQIADFMNAGNQKVPEKPRKDPFSYECWHILNRVLEEYHETRYAKTTAEALDGFLDIAYVAFTGALHVAGLKATEEAWKLINRANTSKIDGTYGPTVTDPLTGKILKPEGFKHPNIQEVIDNAS</sequence>
<evidence type="ECO:0000313" key="2">
    <source>
        <dbReference type="Proteomes" id="UP000234560"/>
    </source>
</evidence>
<proteinExistence type="predicted"/>
<organism evidence="1 2">
    <name type="scientific">Corynebacterium pyruviciproducens</name>
    <dbReference type="NCBI Taxonomy" id="598660"/>
    <lineage>
        <taxon>Bacteria</taxon>
        <taxon>Bacillati</taxon>
        <taxon>Actinomycetota</taxon>
        <taxon>Actinomycetes</taxon>
        <taxon>Mycobacteriales</taxon>
        <taxon>Corynebacteriaceae</taxon>
        <taxon>Corynebacterium</taxon>
    </lineage>
</organism>
<reference evidence="1" key="2">
    <citation type="submission" date="2023-10" db="EMBL/GenBank/DDBJ databases">
        <authorList>
            <person name="Choi B."/>
        </authorList>
    </citation>
    <scope>NUCLEOTIDE SEQUENCE</scope>
    <source>
        <strain evidence="1">UMB0763</strain>
    </source>
</reference>
<dbReference type="EMBL" id="CP136958">
    <property type="protein sequence ID" value="WOT03408.1"/>
    <property type="molecule type" value="Genomic_DNA"/>
</dbReference>
<reference evidence="1" key="1">
    <citation type="submission" date="2017-12" db="EMBL/GenBank/DDBJ databases">
        <authorList>
            <person name="Thomas-White K."/>
            <person name="Wolfe A.J."/>
        </authorList>
    </citation>
    <scope>NUCLEOTIDE SEQUENCE</scope>
    <source>
        <strain evidence="1">UMB0763</strain>
    </source>
</reference>
<dbReference type="AlphaFoldDB" id="A0AAF1BT33"/>
<dbReference type="Proteomes" id="UP000234560">
    <property type="component" value="Chromosome"/>
</dbReference>
<dbReference type="Gene3D" id="1.10.3420.10">
    <property type="entry name" value="putative ntp pyrophosphohydrolase like domain"/>
    <property type="match status" value="1"/>
</dbReference>
<evidence type="ECO:0008006" key="3">
    <source>
        <dbReference type="Google" id="ProtNLM"/>
    </source>
</evidence>
<dbReference type="InterPro" id="IPR023292">
    <property type="entry name" value="NTP_PyroPHydrolase-like_dom_sf"/>
</dbReference>
<dbReference type="RefSeq" id="WP_101678957.1">
    <property type="nucleotide sequence ID" value="NZ_CP136958.1"/>
</dbReference>
<gene>
    <name evidence="1" type="ORF">CYJ47_06550</name>
</gene>